<reference evidence="1 2" key="1">
    <citation type="submission" date="2015-02" db="EMBL/GenBank/DDBJ databases">
        <title>Single-cell genomics of uncultivated deep-branching MTB reveals a conserved set of magnetosome genes.</title>
        <authorList>
            <person name="Kolinko S."/>
            <person name="Richter M."/>
            <person name="Glockner F.O."/>
            <person name="Brachmann A."/>
            <person name="Schuler D."/>
        </authorList>
    </citation>
    <scope>NUCLEOTIDE SEQUENCE [LARGE SCALE GENOMIC DNA]</scope>
    <source>
        <strain evidence="1">TM-1</strain>
    </source>
</reference>
<evidence type="ECO:0000313" key="1">
    <source>
        <dbReference type="EMBL" id="KJU85677.1"/>
    </source>
</evidence>
<name>A0A0F3GUX8_9BACT</name>
<gene>
    <name evidence="1" type="ORF">MBAV_002124</name>
</gene>
<dbReference type="EMBL" id="LACI01000910">
    <property type="protein sequence ID" value="KJU85677.1"/>
    <property type="molecule type" value="Genomic_DNA"/>
</dbReference>
<comment type="caution">
    <text evidence="1">The sequence shown here is derived from an EMBL/GenBank/DDBJ whole genome shotgun (WGS) entry which is preliminary data.</text>
</comment>
<accession>A0A0F3GUX8</accession>
<keyword evidence="2" id="KW-1185">Reference proteome</keyword>
<evidence type="ECO:0000313" key="2">
    <source>
        <dbReference type="Proteomes" id="UP000033423"/>
    </source>
</evidence>
<organism evidence="1 2">
    <name type="scientific">Candidatus Magnetobacterium bavaricum</name>
    <dbReference type="NCBI Taxonomy" id="29290"/>
    <lineage>
        <taxon>Bacteria</taxon>
        <taxon>Pseudomonadati</taxon>
        <taxon>Nitrospirota</taxon>
        <taxon>Thermodesulfovibrionia</taxon>
        <taxon>Thermodesulfovibrionales</taxon>
        <taxon>Candidatus Magnetobacteriaceae</taxon>
        <taxon>Candidatus Magnetobacterium</taxon>
    </lineage>
</organism>
<sequence>MCILSKSSMTVDLCAGNTLPALINSSTASEYSRLRLASLIVVNSDSSSLALAFSVSISLSFFPMTSVYSWLLLTSLRPAISVSSSLTLVRNRLDSEYSPLSPSFAFSFSASLALSSAISAFRVVISLSLSLLSVSDSSGMLPPPLFPIISETLNASVLLAKSKLLKLSLPLNLMSRSAFIDGGVSPRKPTCLKPFLSGYMATLRFLYSPCFTTSANSGTKSRSAYRTPLWAFRLLTYPYAGLSILGCPTTMGASCTAGL</sequence>
<proteinExistence type="predicted"/>
<dbReference type="AlphaFoldDB" id="A0A0F3GUX8"/>
<protein>
    <submittedName>
        <fullName evidence="1">Uncharacterized protein</fullName>
    </submittedName>
</protein>
<dbReference type="Proteomes" id="UP000033423">
    <property type="component" value="Unassembled WGS sequence"/>
</dbReference>